<organism evidence="1 2">
    <name type="scientific">Bacillus thuringiensis serovar pingluonsis</name>
    <dbReference type="NCBI Taxonomy" id="180881"/>
    <lineage>
        <taxon>Bacteria</taxon>
        <taxon>Bacillati</taxon>
        <taxon>Bacillota</taxon>
        <taxon>Bacilli</taxon>
        <taxon>Bacillales</taxon>
        <taxon>Bacillaceae</taxon>
        <taxon>Bacillus</taxon>
        <taxon>Bacillus cereus group</taxon>
    </lineage>
</organism>
<gene>
    <name evidence="1" type="ORF">BK742_24280</name>
</gene>
<evidence type="ECO:0000313" key="1">
    <source>
        <dbReference type="EMBL" id="OTY36641.1"/>
    </source>
</evidence>
<evidence type="ECO:0000313" key="2">
    <source>
        <dbReference type="Proteomes" id="UP000195089"/>
    </source>
</evidence>
<comment type="caution">
    <text evidence="1">The sequence shown here is derived from an EMBL/GenBank/DDBJ whole genome shotgun (WGS) entry which is preliminary data.</text>
</comment>
<accession>A0A243B0E1</accession>
<protein>
    <submittedName>
        <fullName evidence="1">Uncharacterized protein</fullName>
    </submittedName>
</protein>
<dbReference type="Proteomes" id="UP000195089">
    <property type="component" value="Unassembled WGS sequence"/>
</dbReference>
<dbReference type="RefSeq" id="WP_088120420.1">
    <property type="nucleotide sequence ID" value="NZ_NFDL01000108.1"/>
</dbReference>
<reference evidence="1 2" key="1">
    <citation type="submission" date="2016-10" db="EMBL/GenBank/DDBJ databases">
        <title>Comparative genomics of Bacillus thuringiensis reveals a path to pathogens against multiple invertebrate hosts.</title>
        <authorList>
            <person name="Zheng J."/>
            <person name="Gao Q."/>
            <person name="Liu H."/>
            <person name="Peng D."/>
            <person name="Ruan L."/>
            <person name="Sun M."/>
        </authorList>
    </citation>
    <scope>NUCLEOTIDE SEQUENCE [LARGE SCALE GENOMIC DNA]</scope>
    <source>
        <strain evidence="1">BGSC 4BX1</strain>
    </source>
</reference>
<sequence length="62" mass="7338">MKPIKHMRSKRGFYIGRVSHTTHTPSTNKRTEEWTGRMGKSMIFSSLLVTLDPYHKAHKFYK</sequence>
<dbReference type="EMBL" id="NFDL01000108">
    <property type="protein sequence ID" value="OTY36641.1"/>
    <property type="molecule type" value="Genomic_DNA"/>
</dbReference>
<name>A0A243B0E1_BACTU</name>
<proteinExistence type="predicted"/>
<dbReference type="AlphaFoldDB" id="A0A243B0E1"/>